<dbReference type="SUPFAM" id="SSF46767">
    <property type="entry name" value="Methylated DNA-protein cysteine methyltransferase, C-terminal domain"/>
    <property type="match status" value="1"/>
</dbReference>
<dbReference type="GO" id="GO:0006281">
    <property type="term" value="P:DNA repair"/>
    <property type="evidence" value="ECO:0007669"/>
    <property type="project" value="InterPro"/>
</dbReference>
<organism evidence="3 4">
    <name type="scientific">Candidatus Wildermuthbacteria bacterium RIFCSPHIGHO2_02_FULL_48_16</name>
    <dbReference type="NCBI Taxonomy" id="1802453"/>
    <lineage>
        <taxon>Bacteria</taxon>
        <taxon>Candidatus Wildermuthiibacteriota</taxon>
    </lineage>
</organism>
<dbReference type="GO" id="GO:0003824">
    <property type="term" value="F:catalytic activity"/>
    <property type="evidence" value="ECO:0007669"/>
    <property type="project" value="InterPro"/>
</dbReference>
<proteinExistence type="predicted"/>
<dbReference type="NCBIfam" id="TIGR00589">
    <property type="entry name" value="ogt"/>
    <property type="match status" value="1"/>
</dbReference>
<dbReference type="InterPro" id="IPR036217">
    <property type="entry name" value="MethylDNA_cys_MeTrfase_DNAb"/>
</dbReference>
<evidence type="ECO:0000256" key="1">
    <source>
        <dbReference type="ARBA" id="ARBA00022763"/>
    </source>
</evidence>
<dbReference type="PANTHER" id="PTHR10815:SF13">
    <property type="entry name" value="METHYLATED-DNA--PROTEIN-CYSTEINE METHYLTRANSFERASE"/>
    <property type="match status" value="1"/>
</dbReference>
<keyword evidence="1" id="KW-0227">DNA damage</keyword>
<evidence type="ECO:0000259" key="2">
    <source>
        <dbReference type="Pfam" id="PF01035"/>
    </source>
</evidence>
<comment type="caution">
    <text evidence="3">The sequence shown here is derived from an EMBL/GenBank/DDBJ whole genome shotgun (WGS) entry which is preliminary data.</text>
</comment>
<reference evidence="3 4" key="1">
    <citation type="journal article" date="2016" name="Nat. Commun.">
        <title>Thousands of microbial genomes shed light on interconnected biogeochemical processes in an aquifer system.</title>
        <authorList>
            <person name="Anantharaman K."/>
            <person name="Brown C.T."/>
            <person name="Hug L.A."/>
            <person name="Sharon I."/>
            <person name="Castelle C.J."/>
            <person name="Probst A.J."/>
            <person name="Thomas B.C."/>
            <person name="Singh A."/>
            <person name="Wilkins M.J."/>
            <person name="Karaoz U."/>
            <person name="Brodie E.L."/>
            <person name="Williams K.H."/>
            <person name="Hubbard S.S."/>
            <person name="Banfield J.F."/>
        </authorList>
    </citation>
    <scope>NUCLEOTIDE SEQUENCE [LARGE SCALE GENOMIC DNA]</scope>
</reference>
<dbReference type="Pfam" id="PF01035">
    <property type="entry name" value="DNA_binding_1"/>
    <property type="match status" value="1"/>
</dbReference>
<feature type="domain" description="Methylated-DNA-[protein]-cysteine S-methyltransferase DNA binding" evidence="2">
    <location>
        <begin position="3"/>
        <end position="78"/>
    </location>
</feature>
<dbReference type="InterPro" id="IPR036388">
    <property type="entry name" value="WH-like_DNA-bd_sf"/>
</dbReference>
<dbReference type="CDD" id="cd06445">
    <property type="entry name" value="ATase"/>
    <property type="match status" value="1"/>
</dbReference>
<dbReference type="AlphaFoldDB" id="A0A1G2R7D0"/>
<dbReference type="PANTHER" id="PTHR10815">
    <property type="entry name" value="METHYLATED-DNA--PROTEIN-CYSTEINE METHYLTRANSFERASE"/>
    <property type="match status" value="1"/>
</dbReference>
<dbReference type="InterPro" id="IPR014048">
    <property type="entry name" value="MethylDNA_cys_MeTrfase_DNA-bd"/>
</dbReference>
<evidence type="ECO:0000313" key="3">
    <source>
        <dbReference type="EMBL" id="OHA68468.1"/>
    </source>
</evidence>
<sequence>MHKAIALLKKIPKGRVATYKEMARICRTSPRAIGSIMASNKHPKDFPCYKVVSSKGELCGYSGPGGLKTKKKLLEKDGIKLVRSKVPAKYFWKFSN</sequence>
<protein>
    <recommendedName>
        <fullName evidence="2">Methylated-DNA-[protein]-cysteine S-methyltransferase DNA binding domain-containing protein</fullName>
    </recommendedName>
</protein>
<dbReference type="Proteomes" id="UP000178529">
    <property type="component" value="Unassembled WGS sequence"/>
</dbReference>
<evidence type="ECO:0000313" key="4">
    <source>
        <dbReference type="Proteomes" id="UP000178529"/>
    </source>
</evidence>
<gene>
    <name evidence="3" type="ORF">A3J68_01570</name>
</gene>
<name>A0A1G2R7D0_9BACT</name>
<dbReference type="Gene3D" id="1.10.10.10">
    <property type="entry name" value="Winged helix-like DNA-binding domain superfamily/Winged helix DNA-binding domain"/>
    <property type="match status" value="1"/>
</dbReference>
<accession>A0A1G2R7D0</accession>
<dbReference type="EMBL" id="MHTY01000025">
    <property type="protein sequence ID" value="OHA68468.1"/>
    <property type="molecule type" value="Genomic_DNA"/>
</dbReference>